<dbReference type="InterPro" id="IPR011008">
    <property type="entry name" value="Dimeric_a/b-barrel"/>
</dbReference>
<dbReference type="GO" id="GO:0006355">
    <property type="term" value="P:regulation of DNA-templated transcription"/>
    <property type="evidence" value="ECO:0007669"/>
    <property type="project" value="UniProtKB-ARBA"/>
</dbReference>
<sequence>MPDILCLIFSARYFHQAKDVDGSMRDLDEIDRQILQVLRHNARETIKGIAAQTNIARSTVRHRLQRLEDDQIITGYRVELKNASTRGFGAFLFLNLTQTPAKDLITEISSFPEVIRCYSLAGEPDLLVEVMAKTPEALNDVRNKLSANPVVSELKTSLVLNRELET</sequence>
<dbReference type="Pfam" id="PF01037">
    <property type="entry name" value="AsnC_trans_reg"/>
    <property type="match status" value="1"/>
</dbReference>
<keyword evidence="6" id="KW-1185">Reference proteome</keyword>
<dbReference type="STRING" id="1549748.WH95_14230"/>
<evidence type="ECO:0000313" key="6">
    <source>
        <dbReference type="Proteomes" id="UP000034491"/>
    </source>
</evidence>
<feature type="domain" description="HTH asnC-type" evidence="4">
    <location>
        <begin position="27"/>
        <end position="89"/>
    </location>
</feature>
<dbReference type="GO" id="GO:0043200">
    <property type="term" value="P:response to amino acid"/>
    <property type="evidence" value="ECO:0007669"/>
    <property type="project" value="TreeGrafter"/>
</dbReference>
<dbReference type="AlphaFoldDB" id="A0A0M2R3B0"/>
<evidence type="ECO:0000256" key="1">
    <source>
        <dbReference type="ARBA" id="ARBA00023015"/>
    </source>
</evidence>
<dbReference type="PROSITE" id="PS50956">
    <property type="entry name" value="HTH_ASNC_2"/>
    <property type="match status" value="1"/>
</dbReference>
<dbReference type="InterPro" id="IPR019888">
    <property type="entry name" value="Tscrpt_reg_AsnC-like"/>
</dbReference>
<dbReference type="CDD" id="cd00090">
    <property type="entry name" value="HTH_ARSR"/>
    <property type="match status" value="1"/>
</dbReference>
<dbReference type="PANTHER" id="PTHR30154">
    <property type="entry name" value="LEUCINE-RESPONSIVE REGULATORY PROTEIN"/>
    <property type="match status" value="1"/>
</dbReference>
<dbReference type="EMBL" id="LANI01000021">
    <property type="protein sequence ID" value="KKJ76146.1"/>
    <property type="molecule type" value="Genomic_DNA"/>
</dbReference>
<dbReference type="InterPro" id="IPR011991">
    <property type="entry name" value="ArsR-like_HTH"/>
</dbReference>
<accession>A0A0M2R3B0</accession>
<dbReference type="Proteomes" id="UP000034491">
    <property type="component" value="Unassembled WGS sequence"/>
</dbReference>
<name>A0A0M2R3B0_9PROT</name>
<evidence type="ECO:0000259" key="4">
    <source>
        <dbReference type="PROSITE" id="PS50956"/>
    </source>
</evidence>
<protein>
    <recommendedName>
        <fullName evidence="4">HTH asnC-type domain-containing protein</fullName>
    </recommendedName>
</protein>
<keyword evidence="2" id="KW-0238">DNA-binding</keyword>
<gene>
    <name evidence="5" type="ORF">WH95_14230</name>
</gene>
<dbReference type="PANTHER" id="PTHR30154:SF34">
    <property type="entry name" value="TRANSCRIPTIONAL REGULATOR AZLB"/>
    <property type="match status" value="1"/>
</dbReference>
<keyword evidence="3" id="KW-0804">Transcription</keyword>
<evidence type="ECO:0000256" key="2">
    <source>
        <dbReference type="ARBA" id="ARBA00023125"/>
    </source>
</evidence>
<dbReference type="GO" id="GO:0005829">
    <property type="term" value="C:cytosol"/>
    <property type="evidence" value="ECO:0007669"/>
    <property type="project" value="TreeGrafter"/>
</dbReference>
<proteinExistence type="predicted"/>
<comment type="caution">
    <text evidence="5">The sequence shown here is derived from an EMBL/GenBank/DDBJ whole genome shotgun (WGS) entry which is preliminary data.</text>
</comment>
<dbReference type="SUPFAM" id="SSF54909">
    <property type="entry name" value="Dimeric alpha+beta barrel"/>
    <property type="match status" value="1"/>
</dbReference>
<dbReference type="InterPro" id="IPR019887">
    <property type="entry name" value="Tscrpt_reg_AsnC/Lrp_C"/>
</dbReference>
<dbReference type="SUPFAM" id="SSF46785">
    <property type="entry name" value="Winged helix' DNA-binding domain"/>
    <property type="match status" value="1"/>
</dbReference>
<dbReference type="InterPro" id="IPR036390">
    <property type="entry name" value="WH_DNA-bd_sf"/>
</dbReference>
<evidence type="ECO:0000313" key="5">
    <source>
        <dbReference type="EMBL" id="KKJ76146.1"/>
    </source>
</evidence>
<reference evidence="5 6" key="1">
    <citation type="submission" date="2015-03" db="EMBL/GenBank/DDBJ databases">
        <title>Genome sequence of Kiloniella sp. P1-1, isolated from the gut microflora of Pacific white shrimp, Penaeus vannamei.</title>
        <authorList>
            <person name="Shao Z."/>
            <person name="Wang L."/>
            <person name="Li X."/>
        </authorList>
    </citation>
    <scope>NUCLEOTIDE SEQUENCE [LARGE SCALE GENOMIC DNA]</scope>
    <source>
        <strain evidence="5 6">P1-1</strain>
    </source>
</reference>
<dbReference type="InterPro" id="IPR000485">
    <property type="entry name" value="AsnC-type_HTH_dom"/>
</dbReference>
<dbReference type="GO" id="GO:0043565">
    <property type="term" value="F:sequence-specific DNA binding"/>
    <property type="evidence" value="ECO:0007669"/>
    <property type="project" value="InterPro"/>
</dbReference>
<organism evidence="5 6">
    <name type="scientific">Kiloniella litopenaei</name>
    <dbReference type="NCBI Taxonomy" id="1549748"/>
    <lineage>
        <taxon>Bacteria</taxon>
        <taxon>Pseudomonadati</taxon>
        <taxon>Pseudomonadota</taxon>
        <taxon>Alphaproteobacteria</taxon>
        <taxon>Rhodospirillales</taxon>
        <taxon>Kiloniellaceae</taxon>
        <taxon>Kiloniella</taxon>
    </lineage>
</organism>
<dbReference type="InterPro" id="IPR036388">
    <property type="entry name" value="WH-like_DNA-bd_sf"/>
</dbReference>
<dbReference type="Pfam" id="PF13412">
    <property type="entry name" value="HTH_24"/>
    <property type="match status" value="1"/>
</dbReference>
<dbReference type="PRINTS" id="PR00033">
    <property type="entry name" value="HTHASNC"/>
</dbReference>
<dbReference type="SMART" id="SM00344">
    <property type="entry name" value="HTH_ASNC"/>
    <property type="match status" value="1"/>
</dbReference>
<keyword evidence="1" id="KW-0805">Transcription regulation</keyword>
<evidence type="ECO:0000256" key="3">
    <source>
        <dbReference type="ARBA" id="ARBA00023163"/>
    </source>
</evidence>
<dbReference type="Gene3D" id="1.10.10.10">
    <property type="entry name" value="Winged helix-like DNA-binding domain superfamily/Winged helix DNA-binding domain"/>
    <property type="match status" value="1"/>
</dbReference>
<dbReference type="Gene3D" id="3.30.70.920">
    <property type="match status" value="1"/>
</dbReference>